<evidence type="ECO:0000259" key="11">
    <source>
        <dbReference type="SMART" id="SM00962"/>
    </source>
</evidence>
<evidence type="ECO:0000256" key="7">
    <source>
        <dbReference type="ARBA" id="ARBA00023170"/>
    </source>
</evidence>
<keyword evidence="1 9" id="KW-1003">Cell membrane</keyword>
<dbReference type="Pfam" id="PF00448">
    <property type="entry name" value="SRP54"/>
    <property type="match status" value="1"/>
</dbReference>
<sequence length="308" mass="33104">MGLFDKFKRGLAKSRDAVFGRLTGLFQGRKLDEGLYEELEEVLLLADVGFETAIWLVERVRRLARETKATDGAELPQLLQRAMEDALADNEADMKVADSGPTLYLIVGVNGVGKTTSIGKLAHRFKNEGKKVLLAAGDTFRAAAIEQLMEWGNRSGCEVIRHSQGADPAAVIFDAIAAARARGADIILCDTAGRLHNKANLMAELSKINKVVERELPGAPHEVLLVVDGTTGQNALLQAKAFLEVAKVSGMIVTKLDGTAKGGVILPIVREYHIPVKWVGLGEQMDDLEPFSASAFAQAICQPDGSSG</sequence>
<feature type="domain" description="SRP54-type proteins GTP-binding" evidence="11">
    <location>
        <begin position="101"/>
        <end position="302"/>
    </location>
</feature>
<dbReference type="InterPro" id="IPR003593">
    <property type="entry name" value="AAA+_ATPase"/>
</dbReference>
<dbReference type="SUPFAM" id="SSF47364">
    <property type="entry name" value="Domain of the SRP/SRP receptor G-proteins"/>
    <property type="match status" value="1"/>
</dbReference>
<keyword evidence="5 9" id="KW-0342">GTP-binding</keyword>
<dbReference type="InterPro" id="IPR042101">
    <property type="entry name" value="SRP54_N_sf"/>
</dbReference>
<dbReference type="Gene3D" id="1.20.120.140">
    <property type="entry name" value="Signal recognition particle SRP54, nucleotide-binding domain"/>
    <property type="match status" value="1"/>
</dbReference>
<comment type="catalytic activity">
    <reaction evidence="8 9">
        <text>GTP + H2O = GDP + phosphate + H(+)</text>
        <dbReference type="Rhea" id="RHEA:19669"/>
        <dbReference type="ChEBI" id="CHEBI:15377"/>
        <dbReference type="ChEBI" id="CHEBI:15378"/>
        <dbReference type="ChEBI" id="CHEBI:37565"/>
        <dbReference type="ChEBI" id="CHEBI:43474"/>
        <dbReference type="ChEBI" id="CHEBI:58189"/>
        <dbReference type="EC" id="3.6.5.4"/>
    </reaction>
</comment>
<dbReference type="GO" id="GO:0005047">
    <property type="term" value="F:signal recognition particle binding"/>
    <property type="evidence" value="ECO:0007669"/>
    <property type="project" value="TreeGrafter"/>
</dbReference>
<dbReference type="FunFam" id="1.20.120.140:FF:000002">
    <property type="entry name" value="Signal recognition particle receptor FtsY"/>
    <property type="match status" value="1"/>
</dbReference>
<feature type="binding site" evidence="9">
    <location>
        <begin position="108"/>
        <end position="115"/>
    </location>
    <ligand>
        <name>GTP</name>
        <dbReference type="ChEBI" id="CHEBI:37565"/>
    </ligand>
</feature>
<dbReference type="InterPro" id="IPR027417">
    <property type="entry name" value="P-loop_NTPase"/>
</dbReference>
<dbReference type="GO" id="GO:0005886">
    <property type="term" value="C:plasma membrane"/>
    <property type="evidence" value="ECO:0007669"/>
    <property type="project" value="UniProtKB-SubCell"/>
</dbReference>
<evidence type="ECO:0000256" key="6">
    <source>
        <dbReference type="ARBA" id="ARBA00023136"/>
    </source>
</evidence>
<dbReference type="Gene3D" id="3.40.50.300">
    <property type="entry name" value="P-loop containing nucleotide triphosphate hydrolases"/>
    <property type="match status" value="1"/>
</dbReference>
<feature type="binding site" evidence="9">
    <location>
        <begin position="254"/>
        <end position="257"/>
    </location>
    <ligand>
        <name>GTP</name>
        <dbReference type="ChEBI" id="CHEBI:37565"/>
    </ligand>
</feature>
<dbReference type="SMART" id="SM00962">
    <property type="entry name" value="SRP54"/>
    <property type="match status" value="1"/>
</dbReference>
<keyword evidence="7 9" id="KW-0675">Receptor</keyword>
<dbReference type="PANTHER" id="PTHR43134:SF1">
    <property type="entry name" value="SIGNAL RECOGNITION PARTICLE RECEPTOR SUBUNIT ALPHA"/>
    <property type="match status" value="1"/>
</dbReference>
<organism evidence="13 14">
    <name type="scientific">Alicyclobacillus mengziensis</name>
    <dbReference type="NCBI Taxonomy" id="2931921"/>
    <lineage>
        <taxon>Bacteria</taxon>
        <taxon>Bacillati</taxon>
        <taxon>Bacillota</taxon>
        <taxon>Bacilli</taxon>
        <taxon>Bacillales</taxon>
        <taxon>Alicyclobacillaceae</taxon>
        <taxon>Alicyclobacillus</taxon>
    </lineage>
</organism>
<evidence type="ECO:0000256" key="4">
    <source>
        <dbReference type="ARBA" id="ARBA00022801"/>
    </source>
</evidence>
<dbReference type="EC" id="3.6.5.4" evidence="9"/>
<dbReference type="HAMAP" id="MF_00920">
    <property type="entry name" value="FtsY"/>
    <property type="match status" value="1"/>
</dbReference>
<evidence type="ECO:0000313" key="13">
    <source>
        <dbReference type="EMBL" id="QSO49533.1"/>
    </source>
</evidence>
<dbReference type="GO" id="GO:0003924">
    <property type="term" value="F:GTPase activity"/>
    <property type="evidence" value="ECO:0007669"/>
    <property type="project" value="UniProtKB-UniRule"/>
</dbReference>
<evidence type="ECO:0000313" key="14">
    <source>
        <dbReference type="Proteomes" id="UP000663505"/>
    </source>
</evidence>
<dbReference type="GO" id="GO:0005525">
    <property type="term" value="F:GTP binding"/>
    <property type="evidence" value="ECO:0007669"/>
    <property type="project" value="UniProtKB-UniRule"/>
</dbReference>
<keyword evidence="2 9" id="KW-0963">Cytoplasm</keyword>
<comment type="subcellular location">
    <subcellularLocation>
        <location evidence="9">Cell membrane</location>
        <topology evidence="9">Peripheral membrane protein</topology>
        <orientation evidence="9">Cytoplasmic side</orientation>
    </subcellularLocation>
    <subcellularLocation>
        <location evidence="9">Cytoplasm</location>
    </subcellularLocation>
</comment>
<evidence type="ECO:0000259" key="12">
    <source>
        <dbReference type="SMART" id="SM00963"/>
    </source>
</evidence>
<dbReference type="SMART" id="SM00963">
    <property type="entry name" value="SRP54_N"/>
    <property type="match status" value="1"/>
</dbReference>
<name>A0A9X7Z9D3_9BACL</name>
<evidence type="ECO:0000259" key="10">
    <source>
        <dbReference type="SMART" id="SM00382"/>
    </source>
</evidence>
<keyword evidence="4 9" id="KW-0378">Hydrolase</keyword>
<evidence type="ECO:0000256" key="3">
    <source>
        <dbReference type="ARBA" id="ARBA00022741"/>
    </source>
</evidence>
<evidence type="ECO:0000256" key="9">
    <source>
        <dbReference type="HAMAP-Rule" id="MF_00920"/>
    </source>
</evidence>
<dbReference type="AlphaFoldDB" id="A0A9X7Z9D3"/>
<dbReference type="Proteomes" id="UP000663505">
    <property type="component" value="Chromosome"/>
</dbReference>
<evidence type="ECO:0000256" key="8">
    <source>
        <dbReference type="ARBA" id="ARBA00048027"/>
    </source>
</evidence>
<keyword evidence="14" id="KW-1185">Reference proteome</keyword>
<dbReference type="CDD" id="cd17874">
    <property type="entry name" value="FtsY"/>
    <property type="match status" value="1"/>
</dbReference>
<evidence type="ECO:0000256" key="1">
    <source>
        <dbReference type="ARBA" id="ARBA00022475"/>
    </source>
</evidence>
<proteinExistence type="inferred from homology"/>
<feature type="domain" description="Signal recognition particle SRP54 helical bundle" evidence="12">
    <location>
        <begin position="7"/>
        <end position="87"/>
    </location>
</feature>
<dbReference type="SMART" id="SM00382">
    <property type="entry name" value="AAA"/>
    <property type="match status" value="1"/>
</dbReference>
<dbReference type="InterPro" id="IPR013822">
    <property type="entry name" value="Signal_recog_particl_SRP54_hlx"/>
</dbReference>
<dbReference type="InterPro" id="IPR036225">
    <property type="entry name" value="SRP/SRP_N"/>
</dbReference>
<feature type="binding site" evidence="9">
    <location>
        <begin position="190"/>
        <end position="194"/>
    </location>
    <ligand>
        <name>GTP</name>
        <dbReference type="ChEBI" id="CHEBI:37565"/>
    </ligand>
</feature>
<keyword evidence="3 9" id="KW-0547">Nucleotide-binding</keyword>
<evidence type="ECO:0000256" key="5">
    <source>
        <dbReference type="ARBA" id="ARBA00023134"/>
    </source>
</evidence>
<feature type="domain" description="AAA+ ATPase" evidence="10">
    <location>
        <begin position="100"/>
        <end position="280"/>
    </location>
</feature>
<gene>
    <name evidence="9 13" type="primary">ftsY</name>
    <name evidence="13" type="ORF">JZ786_11900</name>
</gene>
<dbReference type="KEGG" id="afx:JZ786_11900"/>
<keyword evidence="6 9" id="KW-0472">Membrane</keyword>
<comment type="subunit">
    <text evidence="9">Part of the signal recognition particle protein translocation system, which is composed of SRP and FtsY.</text>
</comment>
<dbReference type="InterPro" id="IPR000897">
    <property type="entry name" value="SRP54_GTPase_dom"/>
</dbReference>
<accession>A0A9X7Z9D3</accession>
<dbReference type="InterPro" id="IPR004390">
    <property type="entry name" value="SR_rcpt_FtsY"/>
</dbReference>
<dbReference type="EMBL" id="CP071182">
    <property type="protein sequence ID" value="QSO49533.1"/>
    <property type="molecule type" value="Genomic_DNA"/>
</dbReference>
<dbReference type="FunFam" id="3.40.50.300:FF:000053">
    <property type="entry name" value="Signal recognition particle receptor FtsY"/>
    <property type="match status" value="1"/>
</dbReference>
<dbReference type="RefSeq" id="WP_206658843.1">
    <property type="nucleotide sequence ID" value="NZ_CP071182.1"/>
</dbReference>
<protein>
    <recommendedName>
        <fullName evidence="9">Signal recognition particle receptor FtsY</fullName>
        <shortName evidence="9">SRP receptor</shortName>
        <ecNumber evidence="9">3.6.5.4</ecNumber>
    </recommendedName>
</protein>
<dbReference type="GO" id="GO:0006614">
    <property type="term" value="P:SRP-dependent cotranslational protein targeting to membrane"/>
    <property type="evidence" value="ECO:0007669"/>
    <property type="project" value="InterPro"/>
</dbReference>
<reference evidence="13 14" key="1">
    <citation type="submission" date="2021-02" db="EMBL/GenBank/DDBJ databases">
        <title>Alicyclobacillus curvatus sp. nov. and Alicyclobacillus mengziensis sp. nov., two acidophilic bacteria isolated from acid mine drainage.</title>
        <authorList>
            <person name="Huang Y."/>
        </authorList>
    </citation>
    <scope>NUCLEOTIDE SEQUENCE [LARGE SCALE GENOMIC DNA]</scope>
    <source>
        <strain evidence="13 14">S30H14</strain>
    </source>
</reference>
<evidence type="ECO:0000256" key="2">
    <source>
        <dbReference type="ARBA" id="ARBA00022490"/>
    </source>
</evidence>
<dbReference type="SUPFAM" id="SSF52540">
    <property type="entry name" value="P-loop containing nucleoside triphosphate hydrolases"/>
    <property type="match status" value="1"/>
</dbReference>
<dbReference type="Pfam" id="PF02881">
    <property type="entry name" value="SRP54_N"/>
    <property type="match status" value="1"/>
</dbReference>
<comment type="function">
    <text evidence="9">Involved in targeting and insertion of nascent membrane proteins into the cytoplasmic membrane. Acts as a receptor for the complex formed by the signal recognition particle (SRP) and the ribosome-nascent chain (RNC).</text>
</comment>
<dbReference type="GO" id="GO:0005737">
    <property type="term" value="C:cytoplasm"/>
    <property type="evidence" value="ECO:0007669"/>
    <property type="project" value="UniProtKB-SubCell"/>
</dbReference>
<comment type="similarity">
    <text evidence="9">Belongs to the GTP-binding SRP family. FtsY subfamily.</text>
</comment>
<dbReference type="PANTHER" id="PTHR43134">
    <property type="entry name" value="SIGNAL RECOGNITION PARTICLE RECEPTOR SUBUNIT ALPHA"/>
    <property type="match status" value="1"/>
</dbReference>
<dbReference type="NCBIfam" id="TIGR00064">
    <property type="entry name" value="ftsY"/>
    <property type="match status" value="1"/>
</dbReference>